<gene>
    <name evidence="1" type="primary">DLD2</name>
    <name evidence="1" type="ORF">DSO57_1032004</name>
</gene>
<keyword evidence="2" id="KW-1185">Reference proteome</keyword>
<accession>A0ACC2TMV3</accession>
<protein>
    <submittedName>
        <fullName evidence="1">D-lactate ferricytochrome c oxidoreductase</fullName>
        <ecNumber evidence="1">1.1.99.40</ecNumber>
    </submittedName>
</protein>
<sequence>MSNMNQVRSFDAVSGVIVAEAGCILESLNNYLIPHGSMMPLDLGAKGSCHIGGNLASNAGGLRLLRYGSLHGSTLGLEVVLPDGTILNNLATLRKDNTGYDLKQLFIGSEGTLGIITAASILTPQLPKAVNVAFLGVKDYQAVQTVFRRARQELSEILSAFEFIDEESMRLVKIHASLRDPLSDSFPFYILIETHGSNKEHDDEKLSSLLEKLMEEEIVQDGVVAQDETQVTSLWKYREFIPEAVSKHGKTYKYDLSIPLPSLYQVVEKIRVHLESQGVFDPKSESGLIRAVTGYGHVGDGNLHLNVVASEVSPRVAAALEPYVYELTSSYQGSISAEHGLGFQKAEYLKYSKSPEMIKLMQITKKQYDPQGILNPYKYLPTLE</sequence>
<dbReference type="Proteomes" id="UP001165960">
    <property type="component" value="Unassembled WGS sequence"/>
</dbReference>
<evidence type="ECO:0000313" key="1">
    <source>
        <dbReference type="EMBL" id="KAJ9075822.1"/>
    </source>
</evidence>
<dbReference type="EMBL" id="QTSX02002365">
    <property type="protein sequence ID" value="KAJ9075822.1"/>
    <property type="molecule type" value="Genomic_DNA"/>
</dbReference>
<keyword evidence="1" id="KW-0560">Oxidoreductase</keyword>
<comment type="caution">
    <text evidence="1">The sequence shown here is derived from an EMBL/GenBank/DDBJ whole genome shotgun (WGS) entry which is preliminary data.</text>
</comment>
<organism evidence="1 2">
    <name type="scientific">Entomophthora muscae</name>
    <dbReference type="NCBI Taxonomy" id="34485"/>
    <lineage>
        <taxon>Eukaryota</taxon>
        <taxon>Fungi</taxon>
        <taxon>Fungi incertae sedis</taxon>
        <taxon>Zoopagomycota</taxon>
        <taxon>Entomophthoromycotina</taxon>
        <taxon>Entomophthoromycetes</taxon>
        <taxon>Entomophthorales</taxon>
        <taxon>Entomophthoraceae</taxon>
        <taxon>Entomophthora</taxon>
    </lineage>
</organism>
<proteinExistence type="predicted"/>
<evidence type="ECO:0000313" key="2">
    <source>
        <dbReference type="Proteomes" id="UP001165960"/>
    </source>
</evidence>
<reference evidence="1" key="1">
    <citation type="submission" date="2022-04" db="EMBL/GenBank/DDBJ databases">
        <title>Genome of the entomopathogenic fungus Entomophthora muscae.</title>
        <authorList>
            <person name="Elya C."/>
            <person name="Lovett B.R."/>
            <person name="Lee E."/>
            <person name="Macias A.M."/>
            <person name="Hajek A.E."/>
            <person name="De Bivort B.L."/>
            <person name="Kasson M.T."/>
            <person name="De Fine Licht H.H."/>
            <person name="Stajich J.E."/>
        </authorList>
    </citation>
    <scope>NUCLEOTIDE SEQUENCE</scope>
    <source>
        <strain evidence="1">Berkeley</strain>
    </source>
</reference>
<dbReference type="EC" id="1.1.99.40" evidence="1"/>
<name>A0ACC2TMV3_9FUNG</name>